<protein>
    <submittedName>
        <fullName evidence="1">Head Tail Connector Protein</fullName>
    </submittedName>
</protein>
<proteinExistence type="predicted"/>
<sequence>MVYADYTYYSDTYMGNVKEEDFPRLAVRASSFLDYYTQGRAAKNADLEALKMACCALVDQYQLIEQAQALSAKNLSASIAASGSELQSETVGGYSRTFRSGVDTALAALQTTDGAKRLLAATASEYLAYTGLLYRGGCPCTRPIQ</sequence>
<reference evidence="1" key="1">
    <citation type="journal article" date="2021" name="Proc. Natl. Acad. Sci. U.S.A.">
        <title>A Catalog of Tens of Thousands of Viruses from Human Metagenomes Reveals Hidden Associations with Chronic Diseases.</title>
        <authorList>
            <person name="Tisza M.J."/>
            <person name="Buck C.B."/>
        </authorList>
    </citation>
    <scope>NUCLEOTIDE SEQUENCE</scope>
    <source>
        <strain evidence="1">Cthae16</strain>
    </source>
</reference>
<evidence type="ECO:0000313" key="1">
    <source>
        <dbReference type="EMBL" id="DAF97086.1"/>
    </source>
</evidence>
<name>A0A8S5URT5_9CAUD</name>
<organism evidence="1">
    <name type="scientific">Siphoviridae sp. cthae16</name>
    <dbReference type="NCBI Taxonomy" id="2825617"/>
    <lineage>
        <taxon>Viruses</taxon>
        <taxon>Duplodnaviria</taxon>
        <taxon>Heunggongvirae</taxon>
        <taxon>Uroviricota</taxon>
        <taxon>Caudoviricetes</taxon>
    </lineage>
</organism>
<accession>A0A8S5URT5</accession>
<dbReference type="EMBL" id="BK016126">
    <property type="protein sequence ID" value="DAF97086.1"/>
    <property type="molecule type" value="Genomic_DNA"/>
</dbReference>